<feature type="domain" description="FAS1-like dehydratase" evidence="1">
    <location>
        <begin position="10"/>
        <end position="143"/>
    </location>
</feature>
<keyword evidence="3" id="KW-1185">Reference proteome</keyword>
<dbReference type="Proteomes" id="UP000198762">
    <property type="component" value="Unassembled WGS sequence"/>
</dbReference>
<dbReference type="Pfam" id="PF13452">
    <property type="entry name" value="FAS1_DH_region"/>
    <property type="match status" value="1"/>
</dbReference>
<dbReference type="RefSeq" id="WP_091854856.1">
    <property type="nucleotide sequence ID" value="NZ_FOHZ01000034.1"/>
</dbReference>
<dbReference type="OrthoDB" id="7058495at2"/>
<proteinExistence type="predicted"/>
<protein>
    <submittedName>
        <fullName evidence="2">3-methylfumaryl-CoA hydratase</fullName>
    </submittedName>
</protein>
<dbReference type="SUPFAM" id="SSF54637">
    <property type="entry name" value="Thioesterase/thiol ester dehydrase-isomerase"/>
    <property type="match status" value="1"/>
</dbReference>
<reference evidence="3" key="1">
    <citation type="submission" date="2016-10" db="EMBL/GenBank/DDBJ databases">
        <authorList>
            <person name="Varghese N."/>
            <person name="Submissions S."/>
        </authorList>
    </citation>
    <scope>NUCLEOTIDE SEQUENCE [LARGE SCALE GENOMIC DNA]</scope>
    <source>
        <strain evidence="3">CGMCC 1.6489</strain>
    </source>
</reference>
<evidence type="ECO:0000313" key="2">
    <source>
        <dbReference type="EMBL" id="SET87174.1"/>
    </source>
</evidence>
<dbReference type="EMBL" id="FOHZ01000034">
    <property type="protein sequence ID" value="SET87174.1"/>
    <property type="molecule type" value="Genomic_DNA"/>
</dbReference>
<sequence length="151" mass="16620">MALLTPELNAAVGRQLPPVSAEVTRREICKYSAATGQRLQRFIDGDEAPPMFLFGLFLPILPREQLGHDGLPPDTGLVPELPLKRVMAGGTQQTWFRGIYPGDVLVSRQTLVDLFEKEGAQGPLIFAVVENRVETEAGEPVMTEHSTRIAR</sequence>
<evidence type="ECO:0000313" key="3">
    <source>
        <dbReference type="Proteomes" id="UP000198762"/>
    </source>
</evidence>
<accession>A0A1I0HSK1</accession>
<dbReference type="Gene3D" id="3.10.129.10">
    <property type="entry name" value="Hotdog Thioesterase"/>
    <property type="match status" value="1"/>
</dbReference>
<dbReference type="STRING" id="430453.SAMN04487962_13418"/>
<dbReference type="AlphaFoldDB" id="A0A1I0HSK1"/>
<dbReference type="InterPro" id="IPR029069">
    <property type="entry name" value="HotDog_dom_sf"/>
</dbReference>
<evidence type="ECO:0000259" key="1">
    <source>
        <dbReference type="Pfam" id="PF13452"/>
    </source>
</evidence>
<dbReference type="InterPro" id="IPR039569">
    <property type="entry name" value="FAS1-like_DH_region"/>
</dbReference>
<organism evidence="2 3">
    <name type="scientific">Marinobacter segnicrescens</name>
    <dbReference type="NCBI Taxonomy" id="430453"/>
    <lineage>
        <taxon>Bacteria</taxon>
        <taxon>Pseudomonadati</taxon>
        <taxon>Pseudomonadota</taxon>
        <taxon>Gammaproteobacteria</taxon>
        <taxon>Pseudomonadales</taxon>
        <taxon>Marinobacteraceae</taxon>
        <taxon>Marinobacter</taxon>
    </lineage>
</organism>
<gene>
    <name evidence="2" type="ORF">SAMN04487962_13418</name>
</gene>
<name>A0A1I0HSK1_9GAMM</name>